<gene>
    <name evidence="3" type="ORF">UFOVP1079_27</name>
    <name evidence="4" type="ORF">UFOVP1320_31</name>
    <name evidence="5" type="ORF">UFOVP1431_24</name>
    <name evidence="6" type="ORF">UFOVP1527_25</name>
    <name evidence="1" type="ORF">UFOVP548_46</name>
    <name evidence="2" type="ORF">UFOVP904_46</name>
</gene>
<dbReference type="EMBL" id="LR797378">
    <property type="protein sequence ID" value="CAB4211708.1"/>
    <property type="molecule type" value="Genomic_DNA"/>
</dbReference>
<sequence length="64" mass="7583">MNAAKYLTYPQNEIVCRCAAFPWPHAEWLSRRCWVEAGEQETFPPLHRTDFDDAFLDDPRKDLL</sequence>
<protein>
    <submittedName>
        <fullName evidence="1">Uncharacterized protein</fullName>
    </submittedName>
</protein>
<proteinExistence type="predicted"/>
<evidence type="ECO:0000313" key="1">
    <source>
        <dbReference type="EMBL" id="CAB4149796.1"/>
    </source>
</evidence>
<evidence type="ECO:0000313" key="4">
    <source>
        <dbReference type="EMBL" id="CAB4197770.1"/>
    </source>
</evidence>
<name>A0A6J5MXM6_9CAUD</name>
<evidence type="ECO:0000313" key="2">
    <source>
        <dbReference type="EMBL" id="CAB4170164.1"/>
    </source>
</evidence>
<evidence type="ECO:0000313" key="5">
    <source>
        <dbReference type="EMBL" id="CAB4211708.1"/>
    </source>
</evidence>
<evidence type="ECO:0000313" key="3">
    <source>
        <dbReference type="EMBL" id="CAB4182548.1"/>
    </source>
</evidence>
<dbReference type="EMBL" id="LR798373">
    <property type="protein sequence ID" value="CAB5227290.1"/>
    <property type="molecule type" value="Genomic_DNA"/>
</dbReference>
<dbReference type="EMBL" id="LR797037">
    <property type="protein sequence ID" value="CAB4182548.1"/>
    <property type="molecule type" value="Genomic_DNA"/>
</dbReference>
<evidence type="ECO:0000313" key="6">
    <source>
        <dbReference type="EMBL" id="CAB5227290.1"/>
    </source>
</evidence>
<reference evidence="1" key="1">
    <citation type="submission" date="2020-04" db="EMBL/GenBank/DDBJ databases">
        <authorList>
            <person name="Chiriac C."/>
            <person name="Salcher M."/>
            <person name="Ghai R."/>
            <person name="Kavagutti S V."/>
        </authorList>
    </citation>
    <scope>NUCLEOTIDE SEQUENCE</scope>
</reference>
<dbReference type="EMBL" id="LR796851">
    <property type="protein sequence ID" value="CAB4170164.1"/>
    <property type="molecule type" value="Genomic_DNA"/>
</dbReference>
<organism evidence="1">
    <name type="scientific">uncultured Caudovirales phage</name>
    <dbReference type="NCBI Taxonomy" id="2100421"/>
    <lineage>
        <taxon>Viruses</taxon>
        <taxon>Duplodnaviria</taxon>
        <taxon>Heunggongvirae</taxon>
        <taxon>Uroviricota</taxon>
        <taxon>Caudoviricetes</taxon>
        <taxon>Peduoviridae</taxon>
        <taxon>Maltschvirus</taxon>
        <taxon>Maltschvirus maltsch</taxon>
    </lineage>
</organism>
<accession>A0A6J5MXM6</accession>
<dbReference type="EMBL" id="LR797269">
    <property type="protein sequence ID" value="CAB4197770.1"/>
    <property type="molecule type" value="Genomic_DNA"/>
</dbReference>
<dbReference type="EMBL" id="LR796520">
    <property type="protein sequence ID" value="CAB4149796.1"/>
    <property type="molecule type" value="Genomic_DNA"/>
</dbReference>